<name>X0VAX0_9ZZZZ</name>
<dbReference type="Pfam" id="PF00884">
    <property type="entry name" value="Sulfatase"/>
    <property type="match status" value="1"/>
</dbReference>
<feature type="region of interest" description="Disordered" evidence="2">
    <location>
        <begin position="1"/>
        <end position="30"/>
    </location>
</feature>
<proteinExistence type="inferred from homology"/>
<dbReference type="GO" id="GO:0004065">
    <property type="term" value="F:arylsulfatase activity"/>
    <property type="evidence" value="ECO:0007669"/>
    <property type="project" value="TreeGrafter"/>
</dbReference>
<dbReference type="AlphaFoldDB" id="X0VAX0"/>
<feature type="non-terminal residue" evidence="4">
    <location>
        <position position="1"/>
    </location>
</feature>
<feature type="compositionally biased region" description="Basic and acidic residues" evidence="2">
    <location>
        <begin position="1"/>
        <end position="17"/>
    </location>
</feature>
<accession>X0VAX0</accession>
<evidence type="ECO:0000256" key="1">
    <source>
        <dbReference type="ARBA" id="ARBA00008779"/>
    </source>
</evidence>
<dbReference type="InterPro" id="IPR000917">
    <property type="entry name" value="Sulfatase_N"/>
</dbReference>
<gene>
    <name evidence="4" type="ORF">S01H1_59721</name>
</gene>
<dbReference type="EMBL" id="BARS01039075">
    <property type="protein sequence ID" value="GAG15269.1"/>
    <property type="molecule type" value="Genomic_DNA"/>
</dbReference>
<comment type="caution">
    <text evidence="4">The sequence shown here is derived from an EMBL/GenBank/DDBJ whole genome shotgun (WGS) entry which is preliminary data.</text>
</comment>
<evidence type="ECO:0000259" key="3">
    <source>
        <dbReference type="Pfam" id="PF00884"/>
    </source>
</evidence>
<evidence type="ECO:0000313" key="4">
    <source>
        <dbReference type="EMBL" id="GAG15269.1"/>
    </source>
</evidence>
<dbReference type="PANTHER" id="PTHR42693">
    <property type="entry name" value="ARYLSULFATASE FAMILY MEMBER"/>
    <property type="match status" value="1"/>
</dbReference>
<dbReference type="InterPro" id="IPR017850">
    <property type="entry name" value="Alkaline_phosphatase_core_sf"/>
</dbReference>
<dbReference type="Gene3D" id="3.30.1120.10">
    <property type="match status" value="1"/>
</dbReference>
<dbReference type="SUPFAM" id="SSF53649">
    <property type="entry name" value="Alkaline phosphatase-like"/>
    <property type="match status" value="1"/>
</dbReference>
<reference evidence="4" key="1">
    <citation type="journal article" date="2014" name="Front. Microbiol.">
        <title>High frequency of phylogenetically diverse reductive dehalogenase-homologous genes in deep subseafloor sedimentary metagenomes.</title>
        <authorList>
            <person name="Kawai M."/>
            <person name="Futagami T."/>
            <person name="Toyoda A."/>
            <person name="Takaki Y."/>
            <person name="Nishi S."/>
            <person name="Hori S."/>
            <person name="Arai W."/>
            <person name="Tsubouchi T."/>
            <person name="Morono Y."/>
            <person name="Uchiyama I."/>
            <person name="Ito T."/>
            <person name="Fujiyama A."/>
            <person name="Inagaki F."/>
            <person name="Takami H."/>
        </authorList>
    </citation>
    <scope>NUCLEOTIDE SEQUENCE</scope>
    <source>
        <strain evidence="4">Expedition CK06-06</strain>
    </source>
</reference>
<dbReference type="PANTHER" id="PTHR42693:SF33">
    <property type="entry name" value="ARYLSULFATASE"/>
    <property type="match status" value="1"/>
</dbReference>
<sequence length="229" mass="25561">PHEAPHSPYQGREDPPERLSGGRKGRKAKGDEITRAYKEMVEVMDEGIGRIVKTVKHLGLERKTFIFFCSDNGATKRGSNGVLSGYKGSLWEGGHRVPAVAYWPGRIKAGTITDQTVLGMDLFATMASIAGAKPPAGLRLDGVDLLGMLTEDRKLPERTLFWRYRKEKAVRKGSWKLLVQNDQSKLYNLDEDLSEKRNLAEAKPAMVKQLEDELAVWEREVSAGVKLRA</sequence>
<organism evidence="4">
    <name type="scientific">marine sediment metagenome</name>
    <dbReference type="NCBI Taxonomy" id="412755"/>
    <lineage>
        <taxon>unclassified sequences</taxon>
        <taxon>metagenomes</taxon>
        <taxon>ecological metagenomes</taxon>
    </lineage>
</organism>
<dbReference type="Gene3D" id="3.40.720.10">
    <property type="entry name" value="Alkaline Phosphatase, subunit A"/>
    <property type="match status" value="1"/>
</dbReference>
<feature type="domain" description="Sulfatase N-terminal" evidence="3">
    <location>
        <begin position="4"/>
        <end position="131"/>
    </location>
</feature>
<comment type="similarity">
    <text evidence="1">Belongs to the sulfatase family.</text>
</comment>
<protein>
    <recommendedName>
        <fullName evidence="3">Sulfatase N-terminal domain-containing protein</fullName>
    </recommendedName>
</protein>
<dbReference type="InterPro" id="IPR050738">
    <property type="entry name" value="Sulfatase"/>
</dbReference>
<evidence type="ECO:0000256" key="2">
    <source>
        <dbReference type="SAM" id="MobiDB-lite"/>
    </source>
</evidence>